<reference evidence="2 3" key="1">
    <citation type="submission" date="2020-06" db="EMBL/GenBank/DDBJ databases">
        <title>Draft genome sequence of Candidatus Phytoplasma pruni (X-disease group, subgroup 16SrIII-B) strain ChTDIII from Argentina.</title>
        <authorList>
            <person name="Fernandez F.D."/>
            <person name="Zuebert C."/>
            <person name="Huettel B."/>
            <person name="Kube M."/>
            <person name="Conci L.R."/>
        </authorList>
    </citation>
    <scope>NUCLEOTIDE SEQUENCE [LARGE SCALE GENOMIC DNA]</scope>
    <source>
        <strain evidence="2 3">ChTDIII</strain>
    </source>
</reference>
<dbReference type="Pfam" id="PF11178">
    <property type="entry name" value="DUF2963"/>
    <property type="match status" value="1"/>
</dbReference>
<comment type="caution">
    <text evidence="2">The sequence shown here is derived from an EMBL/GenBank/DDBJ whole genome shotgun (WGS) entry which is preliminary data.</text>
</comment>
<protein>
    <recommendedName>
        <fullName evidence="1">DUF2963 domain-containing protein</fullName>
    </recommendedName>
</protein>
<dbReference type="RefSeq" id="WP_178734362.1">
    <property type="nucleotide sequence ID" value="NZ_JABUOH010000054.1"/>
</dbReference>
<proteinExistence type="predicted"/>
<feature type="domain" description="DUF2963" evidence="1">
    <location>
        <begin position="41"/>
        <end position="89"/>
    </location>
</feature>
<evidence type="ECO:0000313" key="2">
    <source>
        <dbReference type="EMBL" id="NWN45978.1"/>
    </source>
</evidence>
<sequence>MTKNQNNIFQIKRTTTYTNKNGYKTFTAYNKNNRKIKKTSYYPVGRLHSIKNFNPQTNNPTKDIHYYYEGDVSYINIYDSQTGKLTKSIDLFDFNGFIDFIISFHDPQYGRRLRSLRYEKIPPEERQLALQEHRLALEIYRSTPKIQPQKENLK</sequence>
<evidence type="ECO:0000259" key="1">
    <source>
        <dbReference type="Pfam" id="PF11178"/>
    </source>
</evidence>
<dbReference type="AlphaFoldDB" id="A0A851HDC1"/>
<gene>
    <name evidence="2" type="ORF">HR065_02690</name>
</gene>
<keyword evidence="3" id="KW-1185">Reference proteome</keyword>
<dbReference type="InterPro" id="IPR021348">
    <property type="entry name" value="DUF2963"/>
</dbReference>
<dbReference type="Proteomes" id="UP000568109">
    <property type="component" value="Unassembled WGS sequence"/>
</dbReference>
<organism evidence="2 3">
    <name type="scientific">Candidatus Phytoplasma pruni</name>
    <dbReference type="NCBI Taxonomy" id="479893"/>
    <lineage>
        <taxon>Bacteria</taxon>
        <taxon>Bacillati</taxon>
        <taxon>Mycoplasmatota</taxon>
        <taxon>Mollicutes</taxon>
        <taxon>Acholeplasmatales</taxon>
        <taxon>Acholeplasmataceae</taxon>
        <taxon>Candidatus Phytoplasma</taxon>
        <taxon>16SrIII (X-disease group)</taxon>
    </lineage>
</organism>
<evidence type="ECO:0000313" key="3">
    <source>
        <dbReference type="Proteomes" id="UP000568109"/>
    </source>
</evidence>
<dbReference type="EMBL" id="JABUOH010000054">
    <property type="protein sequence ID" value="NWN45978.1"/>
    <property type="molecule type" value="Genomic_DNA"/>
</dbReference>
<name>A0A851HDC1_9MOLU</name>
<accession>A0A851HDC1</accession>